<evidence type="ECO:0000313" key="2">
    <source>
        <dbReference type="Proteomes" id="UP001152795"/>
    </source>
</evidence>
<feature type="non-terminal residue" evidence="1">
    <location>
        <position position="1"/>
    </location>
</feature>
<dbReference type="EMBL" id="CACRXK020021162">
    <property type="protein sequence ID" value="CAB4035560.1"/>
    <property type="molecule type" value="Genomic_DNA"/>
</dbReference>
<feature type="non-terminal residue" evidence="1">
    <location>
        <position position="230"/>
    </location>
</feature>
<keyword evidence="2" id="KW-1185">Reference proteome</keyword>
<organism evidence="1 2">
    <name type="scientific">Paramuricea clavata</name>
    <name type="common">Red gorgonian</name>
    <name type="synonym">Violescent sea-whip</name>
    <dbReference type="NCBI Taxonomy" id="317549"/>
    <lineage>
        <taxon>Eukaryota</taxon>
        <taxon>Metazoa</taxon>
        <taxon>Cnidaria</taxon>
        <taxon>Anthozoa</taxon>
        <taxon>Octocorallia</taxon>
        <taxon>Malacalcyonacea</taxon>
        <taxon>Plexauridae</taxon>
        <taxon>Paramuricea</taxon>
    </lineage>
</organism>
<name>A0A6S7K1K1_PARCT</name>
<evidence type="ECO:0000313" key="1">
    <source>
        <dbReference type="EMBL" id="CAB4035560.1"/>
    </source>
</evidence>
<proteinExistence type="predicted"/>
<sequence length="230" mass="26223">CCQRAPLVAMSTVPNFLSSNDIISRSGHNFLYCQAVIDSAQKIFSSFSIKTLTTSLYISISSSDFSITFRKILLTLFACDRKWTSSYMEPIECRIASGYIPSISLQTCAIHQSVVSWLLHLFLLGEMSKTVADFETLLTSSKCIKKCDAKYKRHTKKSLKYFYHIKPSDIANRFCKYFANIGPDLATKAPGYDNLSMYGSFQICRTEYLEFFTYKYNCDKHNLVFQDATS</sequence>
<reference evidence="1" key="1">
    <citation type="submission" date="2020-04" db="EMBL/GenBank/DDBJ databases">
        <authorList>
            <person name="Alioto T."/>
            <person name="Alioto T."/>
            <person name="Gomez Garrido J."/>
        </authorList>
    </citation>
    <scope>NUCLEOTIDE SEQUENCE</scope>
    <source>
        <strain evidence="1">A484AB</strain>
    </source>
</reference>
<dbReference type="AlphaFoldDB" id="A0A6S7K1K1"/>
<dbReference type="Proteomes" id="UP001152795">
    <property type="component" value="Unassembled WGS sequence"/>
</dbReference>
<comment type="caution">
    <text evidence="1">The sequence shown here is derived from an EMBL/GenBank/DDBJ whole genome shotgun (WGS) entry which is preliminary data.</text>
</comment>
<protein>
    <submittedName>
        <fullName evidence="1">Uncharacterized protein</fullName>
    </submittedName>
</protein>
<gene>
    <name evidence="1" type="ORF">PACLA_8A051289</name>
</gene>
<accession>A0A6S7K1K1</accession>